<gene>
    <name evidence="1" type="ORF">FOB74_08730</name>
</gene>
<dbReference type="AlphaFoldDB" id="A0AAE6YRV7"/>
<dbReference type="EMBL" id="CP050959">
    <property type="protein sequence ID" value="QIX74509.1"/>
    <property type="molecule type" value="Genomic_DNA"/>
</dbReference>
<evidence type="ECO:0000313" key="1">
    <source>
        <dbReference type="EMBL" id="QIX74509.1"/>
    </source>
</evidence>
<dbReference type="RefSeq" id="WP_172473447.1">
    <property type="nucleotide sequence ID" value="NZ_CP050959.1"/>
</dbReference>
<name>A0AAE6YRV7_9STRE</name>
<reference evidence="1 2" key="1">
    <citation type="submission" date="2019-09" db="EMBL/GenBank/DDBJ databases">
        <title>FDA dAtabase for Regulatory Grade micrObial Sequences (FDA-ARGOS): Supporting development and validation of Infectious Disease Dx tests.</title>
        <authorList>
            <person name="Sciortino C."/>
            <person name="Tallon L."/>
            <person name="Sadzewicz L."/>
            <person name="Vavikolanu K."/>
            <person name="Mehta A."/>
            <person name="Aluvathingal J."/>
            <person name="Nadendla S."/>
            <person name="Nandy P."/>
            <person name="Geyer C."/>
            <person name="Yan Y."/>
            <person name="Sichtig H."/>
        </authorList>
    </citation>
    <scope>NUCLEOTIDE SEQUENCE [LARGE SCALE GENOMIC DNA]</scope>
    <source>
        <strain evidence="1 2">FDAARGOS_666</strain>
    </source>
</reference>
<protein>
    <submittedName>
        <fullName evidence="1">Uncharacterized protein</fullName>
    </submittedName>
</protein>
<proteinExistence type="predicted"/>
<dbReference type="Proteomes" id="UP000503130">
    <property type="component" value="Chromosome"/>
</dbReference>
<accession>A0AAE6YRV7</accession>
<sequence length="62" mass="7228">MKVKITSKDNPSKPMVVDMSRKTYDFLLENCKTPDYLKEWSEAKTIIETDDILGMEVLEDDE</sequence>
<evidence type="ECO:0000313" key="2">
    <source>
        <dbReference type="Proteomes" id="UP000503130"/>
    </source>
</evidence>
<organism evidence="1 2">
    <name type="scientific">Streptococcus gallolyticus</name>
    <dbReference type="NCBI Taxonomy" id="315405"/>
    <lineage>
        <taxon>Bacteria</taxon>
        <taxon>Bacillati</taxon>
        <taxon>Bacillota</taxon>
        <taxon>Bacilli</taxon>
        <taxon>Lactobacillales</taxon>
        <taxon>Streptococcaceae</taxon>
        <taxon>Streptococcus</taxon>
    </lineage>
</organism>